<dbReference type="AlphaFoldDB" id="A0A7J6VUV8"/>
<protein>
    <submittedName>
        <fullName evidence="1">Uncharacterized protein</fullName>
    </submittedName>
</protein>
<sequence>MSAHEWDKEFMRGDLQICLCSTTRQWKFICCTLLRSTVIASNIITSLGDSGKIRGFFSPTEWSRGFPKQRSVIWWILLTIRHQHNKKGGFGFT</sequence>
<organism evidence="1 2">
    <name type="scientific">Thalictrum thalictroides</name>
    <name type="common">Rue-anemone</name>
    <name type="synonym">Anemone thalictroides</name>
    <dbReference type="NCBI Taxonomy" id="46969"/>
    <lineage>
        <taxon>Eukaryota</taxon>
        <taxon>Viridiplantae</taxon>
        <taxon>Streptophyta</taxon>
        <taxon>Embryophyta</taxon>
        <taxon>Tracheophyta</taxon>
        <taxon>Spermatophyta</taxon>
        <taxon>Magnoliopsida</taxon>
        <taxon>Ranunculales</taxon>
        <taxon>Ranunculaceae</taxon>
        <taxon>Thalictroideae</taxon>
        <taxon>Thalictrum</taxon>
    </lineage>
</organism>
<accession>A0A7J6VUV8</accession>
<keyword evidence="2" id="KW-1185">Reference proteome</keyword>
<name>A0A7J6VUV8_THATH</name>
<evidence type="ECO:0000313" key="1">
    <source>
        <dbReference type="EMBL" id="KAF5187995.1"/>
    </source>
</evidence>
<dbReference type="Proteomes" id="UP000554482">
    <property type="component" value="Unassembled WGS sequence"/>
</dbReference>
<evidence type="ECO:0000313" key="2">
    <source>
        <dbReference type="Proteomes" id="UP000554482"/>
    </source>
</evidence>
<dbReference type="EMBL" id="JABWDY010027306">
    <property type="protein sequence ID" value="KAF5187995.1"/>
    <property type="molecule type" value="Genomic_DNA"/>
</dbReference>
<gene>
    <name evidence="1" type="ORF">FRX31_022415</name>
</gene>
<comment type="caution">
    <text evidence="1">The sequence shown here is derived from an EMBL/GenBank/DDBJ whole genome shotgun (WGS) entry which is preliminary data.</text>
</comment>
<reference evidence="1 2" key="1">
    <citation type="submission" date="2020-06" db="EMBL/GenBank/DDBJ databases">
        <title>Transcriptomic and genomic resources for Thalictrum thalictroides and T. hernandezii: Facilitating candidate gene discovery in an emerging model plant lineage.</title>
        <authorList>
            <person name="Arias T."/>
            <person name="Riano-Pachon D.M."/>
            <person name="Di Stilio V.S."/>
        </authorList>
    </citation>
    <scope>NUCLEOTIDE SEQUENCE [LARGE SCALE GENOMIC DNA]</scope>
    <source>
        <strain evidence="2">cv. WT478/WT964</strain>
        <tissue evidence="1">Leaves</tissue>
    </source>
</reference>
<proteinExistence type="predicted"/>